<dbReference type="RefSeq" id="WP_014785419.1">
    <property type="nucleotide sequence ID" value="NC_018014.1"/>
</dbReference>
<keyword evidence="7 10" id="KW-0406">Ion transport</keyword>
<reference evidence="11 12" key="1">
    <citation type="submission" date="2012-06" db="EMBL/GenBank/DDBJ databases">
        <title>Complete genome of Terriglobus roseus DSM 18391.</title>
        <authorList>
            <consortium name="US DOE Joint Genome Institute (JGI-PGF)"/>
            <person name="Lucas S."/>
            <person name="Copeland A."/>
            <person name="Lapidus A."/>
            <person name="Glavina del Rio T."/>
            <person name="Dalin E."/>
            <person name="Tice H."/>
            <person name="Bruce D."/>
            <person name="Goodwin L."/>
            <person name="Pitluck S."/>
            <person name="Peters L."/>
            <person name="Mikhailova N."/>
            <person name="Munk A.C.C."/>
            <person name="Kyrpides N."/>
            <person name="Mavromatis K."/>
            <person name="Ivanova N."/>
            <person name="Brettin T."/>
            <person name="Detter J.C."/>
            <person name="Han C."/>
            <person name="Larimer F."/>
            <person name="Land M."/>
            <person name="Hauser L."/>
            <person name="Markowitz V."/>
            <person name="Cheng J.-F."/>
            <person name="Hugenholtz P."/>
            <person name="Woyke T."/>
            <person name="Wu D."/>
            <person name="Brambilla E."/>
            <person name="Klenk H.-P."/>
            <person name="Eisen J.A."/>
        </authorList>
    </citation>
    <scope>NUCLEOTIDE SEQUENCE [LARGE SCALE GENOMIC DNA]</scope>
    <source>
        <strain evidence="12">DSM 18391 / NRRL B-41598 / KBS 63</strain>
    </source>
</reference>
<evidence type="ECO:0000256" key="6">
    <source>
        <dbReference type="ARBA" id="ARBA00022989"/>
    </source>
</evidence>
<name>I3ZF32_TERRK</name>
<evidence type="ECO:0000256" key="5">
    <source>
        <dbReference type="ARBA" id="ARBA00022692"/>
    </source>
</evidence>
<evidence type="ECO:0000256" key="2">
    <source>
        <dbReference type="ARBA" id="ARBA00007254"/>
    </source>
</evidence>
<dbReference type="InterPro" id="IPR001185">
    <property type="entry name" value="MS_channel"/>
</dbReference>
<dbReference type="PROSITE" id="PS01327">
    <property type="entry name" value="MSCL"/>
    <property type="match status" value="1"/>
</dbReference>
<dbReference type="Gene3D" id="1.10.1200.120">
    <property type="entry name" value="Large-conductance mechanosensitive channel, MscL, domain 1"/>
    <property type="match status" value="1"/>
</dbReference>
<dbReference type="eggNOG" id="COG1970">
    <property type="taxonomic scope" value="Bacteria"/>
</dbReference>
<evidence type="ECO:0000313" key="11">
    <source>
        <dbReference type="EMBL" id="AFL87850.1"/>
    </source>
</evidence>
<dbReference type="NCBIfam" id="TIGR00220">
    <property type="entry name" value="mscL"/>
    <property type="match status" value="1"/>
</dbReference>
<dbReference type="STRING" id="926566.Terro_1543"/>
<keyword evidence="3 10" id="KW-0813">Transport</keyword>
<keyword evidence="5 10" id="KW-0812">Transmembrane</keyword>
<comment type="subunit">
    <text evidence="10">Homopentamer.</text>
</comment>
<dbReference type="PATRIC" id="fig|926566.3.peg.1528"/>
<dbReference type="OrthoDB" id="9810350at2"/>
<organism evidence="11 12">
    <name type="scientific">Terriglobus roseus (strain DSM 18391 / NRRL B-41598 / KBS 63)</name>
    <dbReference type="NCBI Taxonomy" id="926566"/>
    <lineage>
        <taxon>Bacteria</taxon>
        <taxon>Pseudomonadati</taxon>
        <taxon>Acidobacteriota</taxon>
        <taxon>Terriglobia</taxon>
        <taxon>Terriglobales</taxon>
        <taxon>Acidobacteriaceae</taxon>
        <taxon>Terriglobus</taxon>
    </lineage>
</organism>
<dbReference type="Proteomes" id="UP000006056">
    <property type="component" value="Chromosome"/>
</dbReference>
<keyword evidence="6 10" id="KW-1133">Transmembrane helix</keyword>
<dbReference type="AlphaFoldDB" id="I3ZF32"/>
<evidence type="ECO:0000256" key="1">
    <source>
        <dbReference type="ARBA" id="ARBA00004651"/>
    </source>
</evidence>
<protein>
    <recommendedName>
        <fullName evidence="10">Large-conductance mechanosensitive channel</fullName>
    </recommendedName>
</protein>
<evidence type="ECO:0000313" key="12">
    <source>
        <dbReference type="Proteomes" id="UP000006056"/>
    </source>
</evidence>
<dbReference type="GO" id="GO:0005886">
    <property type="term" value="C:plasma membrane"/>
    <property type="evidence" value="ECO:0007669"/>
    <property type="project" value="UniProtKB-SubCell"/>
</dbReference>
<evidence type="ECO:0000256" key="7">
    <source>
        <dbReference type="ARBA" id="ARBA00023065"/>
    </source>
</evidence>
<dbReference type="Pfam" id="PF01741">
    <property type="entry name" value="MscL"/>
    <property type="match status" value="1"/>
</dbReference>
<comment type="function">
    <text evidence="10">Channel that opens in response to stretch forces in the membrane lipid bilayer. May participate in the regulation of osmotic pressure changes within the cell.</text>
</comment>
<gene>
    <name evidence="10" type="primary">mscL</name>
    <name evidence="11" type="ordered locus">Terro_1543</name>
</gene>
<feature type="transmembrane region" description="Helical" evidence="10">
    <location>
        <begin position="86"/>
        <end position="106"/>
    </location>
</feature>
<keyword evidence="8 10" id="KW-0472">Membrane</keyword>
<dbReference type="PRINTS" id="PR01264">
    <property type="entry name" value="MECHCHANNEL"/>
</dbReference>
<dbReference type="PANTHER" id="PTHR30266:SF2">
    <property type="entry name" value="LARGE-CONDUCTANCE MECHANOSENSITIVE CHANNEL"/>
    <property type="match status" value="1"/>
</dbReference>
<dbReference type="InterPro" id="IPR019823">
    <property type="entry name" value="Mechanosensitive_channel_CS"/>
</dbReference>
<dbReference type="KEGG" id="trs:Terro_1543"/>
<sequence>MLKGFRDFILRGNVVDLAVAVIIGAAFGAITSSLTADVITPMISALVGAPDFSSLVFHMPTLRTITPPSPLPAGYVPPGEIHIGKFLNALISFLLNAAAIYFLIVVPMKYLMKKFEPAAPPAPPATKVCPQCLSDIPVAATRCKFCTEPVAA</sequence>
<keyword evidence="4 10" id="KW-1003">Cell membrane</keyword>
<evidence type="ECO:0000256" key="8">
    <source>
        <dbReference type="ARBA" id="ARBA00023136"/>
    </source>
</evidence>
<evidence type="ECO:0000256" key="10">
    <source>
        <dbReference type="HAMAP-Rule" id="MF_00115"/>
    </source>
</evidence>
<dbReference type="SUPFAM" id="SSF81330">
    <property type="entry name" value="Gated mechanosensitive channel"/>
    <property type="match status" value="1"/>
</dbReference>
<dbReference type="HOGENOM" id="CLU_095787_2_3_0"/>
<evidence type="ECO:0000256" key="4">
    <source>
        <dbReference type="ARBA" id="ARBA00022475"/>
    </source>
</evidence>
<dbReference type="InterPro" id="IPR036019">
    <property type="entry name" value="MscL_channel"/>
</dbReference>
<dbReference type="HAMAP" id="MF_00115">
    <property type="entry name" value="MscL"/>
    <property type="match status" value="1"/>
</dbReference>
<keyword evidence="12" id="KW-1185">Reference proteome</keyword>
<evidence type="ECO:0000256" key="9">
    <source>
        <dbReference type="ARBA" id="ARBA00023303"/>
    </source>
</evidence>
<evidence type="ECO:0000256" key="3">
    <source>
        <dbReference type="ARBA" id="ARBA00022448"/>
    </source>
</evidence>
<accession>I3ZF32</accession>
<dbReference type="GO" id="GO:0008381">
    <property type="term" value="F:mechanosensitive monoatomic ion channel activity"/>
    <property type="evidence" value="ECO:0007669"/>
    <property type="project" value="UniProtKB-UniRule"/>
</dbReference>
<comment type="similarity">
    <text evidence="2 10">Belongs to the MscL family.</text>
</comment>
<keyword evidence="9 10" id="KW-0407">Ion channel</keyword>
<dbReference type="InterPro" id="IPR037673">
    <property type="entry name" value="MSC/AndL"/>
</dbReference>
<dbReference type="PANTHER" id="PTHR30266">
    <property type="entry name" value="MECHANOSENSITIVE CHANNEL MSCL"/>
    <property type="match status" value="1"/>
</dbReference>
<feature type="transmembrane region" description="Helical" evidence="10">
    <location>
        <begin position="12"/>
        <end position="34"/>
    </location>
</feature>
<comment type="subcellular location">
    <subcellularLocation>
        <location evidence="1 10">Cell membrane</location>
        <topology evidence="1 10">Multi-pass membrane protein</topology>
    </subcellularLocation>
</comment>
<proteinExistence type="inferred from homology"/>
<dbReference type="EMBL" id="CP003379">
    <property type="protein sequence ID" value="AFL87850.1"/>
    <property type="molecule type" value="Genomic_DNA"/>
</dbReference>